<protein>
    <submittedName>
        <fullName evidence="1">Alpha-L RNA-binding motif-containing protein</fullName>
    </submittedName>
</protein>
<reference evidence="1 2" key="1">
    <citation type="journal article" date="2018" name="Mol. Biol. Evol.">
        <title>Broad Genomic Sampling Reveals a Smut Pathogenic Ancestry of the Fungal Clade Ustilaginomycotina.</title>
        <authorList>
            <person name="Kijpornyongpan T."/>
            <person name="Mondo S.J."/>
            <person name="Barry K."/>
            <person name="Sandor L."/>
            <person name="Lee J."/>
            <person name="Lipzen A."/>
            <person name="Pangilinan J."/>
            <person name="LaButti K."/>
            <person name="Hainaut M."/>
            <person name="Henrissat B."/>
            <person name="Grigoriev I.V."/>
            <person name="Spatafora J.W."/>
            <person name="Aime M.C."/>
        </authorList>
    </citation>
    <scope>NUCLEOTIDE SEQUENCE [LARGE SCALE GENOMIC DNA]</scope>
    <source>
        <strain evidence="1 2">SA 807</strain>
    </source>
</reference>
<keyword evidence="2" id="KW-1185">Reference proteome</keyword>
<dbReference type="Proteomes" id="UP000245626">
    <property type="component" value="Unassembled WGS sequence"/>
</dbReference>
<accession>A0ACD0NP27</accession>
<sequence>MRKAKVFSHETIMPRMSWSPKNLYNLIARSTVPFHMSQTSFTKTSLTMYQQRWRSKRFLRGYHGDWIPEKRFKRWFLPTDLPRFLPPSPASSSSSSSSSVRRRSSARKGGIIDMALTSRKTLDGGKLTKTERMPTASLFMRDVERRLDVVTFRCCFARSAYEARALVVQGKVKLNGVKTTDPNVLLRPGDLISVEPSAIPMLSRELAKKALAAKAKDSQLEEVGNEALAVELAEEVKEDAQAASSSEEGSGAKKVVEQEGREESCEEAAVEASSSSTESSEGEEGEKKSKGKNKGTGGRKEKVLPPGVLPFTLPPFAAPFLFIPPHLETSFTTCSAIYIRHPTIVPHKSRPVQEGGERSDEPKLTYRTDIASPYPAGGELYSMAWELYARNSPRVRAGARRKKVEGEVGRNGFLSARSKDDDRKRVAQRRGWGRIKPVRGWNPDVTTSKQNHLSRST</sequence>
<organism evidence="1 2">
    <name type="scientific">Violaceomyces palustris</name>
    <dbReference type="NCBI Taxonomy" id="1673888"/>
    <lineage>
        <taxon>Eukaryota</taxon>
        <taxon>Fungi</taxon>
        <taxon>Dikarya</taxon>
        <taxon>Basidiomycota</taxon>
        <taxon>Ustilaginomycotina</taxon>
        <taxon>Ustilaginomycetes</taxon>
        <taxon>Violaceomycetales</taxon>
        <taxon>Violaceomycetaceae</taxon>
        <taxon>Violaceomyces</taxon>
    </lineage>
</organism>
<gene>
    <name evidence="1" type="ORF">IE53DRAFT_321000</name>
</gene>
<dbReference type="EMBL" id="KZ820397">
    <property type="protein sequence ID" value="PWN47563.1"/>
    <property type="molecule type" value="Genomic_DNA"/>
</dbReference>
<name>A0ACD0NP27_9BASI</name>
<evidence type="ECO:0000313" key="1">
    <source>
        <dbReference type="EMBL" id="PWN47563.1"/>
    </source>
</evidence>
<proteinExistence type="predicted"/>
<evidence type="ECO:0000313" key="2">
    <source>
        <dbReference type="Proteomes" id="UP000245626"/>
    </source>
</evidence>